<gene>
    <name evidence="2" type="ORF">TSACC_22777</name>
</gene>
<dbReference type="STRING" id="690879.TSACC_22777"/>
<keyword evidence="3" id="KW-1185">Reference proteome</keyword>
<evidence type="ECO:0000313" key="3">
    <source>
        <dbReference type="Proteomes" id="UP000076023"/>
    </source>
</evidence>
<evidence type="ECO:0000313" key="2">
    <source>
        <dbReference type="EMBL" id="GAT34352.1"/>
    </source>
</evidence>
<comment type="caution">
    <text evidence="2">The sequence shown here is derived from an EMBL/GenBank/DDBJ whole genome shotgun (WGS) entry which is preliminary data.</text>
</comment>
<dbReference type="AlphaFoldDB" id="A0A146GAV2"/>
<dbReference type="Pfam" id="PF04314">
    <property type="entry name" value="PCuAC"/>
    <property type="match status" value="1"/>
</dbReference>
<dbReference type="PANTHER" id="PTHR36302:SF1">
    <property type="entry name" value="COPPER CHAPERONE PCU(A)C"/>
    <property type="match status" value="1"/>
</dbReference>
<dbReference type="SUPFAM" id="SSF110087">
    <property type="entry name" value="DR1885-like metal-binding protein"/>
    <property type="match status" value="1"/>
</dbReference>
<evidence type="ECO:0000256" key="1">
    <source>
        <dbReference type="SAM" id="SignalP"/>
    </source>
</evidence>
<accession>A0A146GAV2</accession>
<proteinExistence type="predicted"/>
<sequence length="168" mass="18011">MFLVQSVIYNEFMQSFHPAKSFLLVCSIFLTASAPLMADPAVTIEGGWVRAVPPGYVNTAAYLTIKNPGASAVRVTGATATVAESVGPMITTEKKVNGQTVMGMEFVKELTIPAKGQLVLEPGGDHLMLMGLKKRLNEGDKVTLILNIEPGASRLEITLPVSRQQPAR</sequence>
<name>A0A146GAV2_TERSA</name>
<feature type="signal peptide" evidence="1">
    <location>
        <begin position="1"/>
        <end position="38"/>
    </location>
</feature>
<keyword evidence="1" id="KW-0732">Signal</keyword>
<protein>
    <recommendedName>
        <fullName evidence="4">Copper(I)-binding protein</fullName>
    </recommendedName>
</protein>
<dbReference type="Gene3D" id="2.60.40.1890">
    <property type="entry name" value="PCu(A)C copper chaperone"/>
    <property type="match status" value="1"/>
</dbReference>
<dbReference type="InterPro" id="IPR058248">
    <property type="entry name" value="Lxx211020-like"/>
</dbReference>
<dbReference type="PANTHER" id="PTHR36302">
    <property type="entry name" value="BLR7088 PROTEIN"/>
    <property type="match status" value="1"/>
</dbReference>
<feature type="chain" id="PRO_5007524680" description="Copper(I)-binding protein" evidence="1">
    <location>
        <begin position="39"/>
        <end position="168"/>
    </location>
</feature>
<dbReference type="EMBL" id="BDCO01000002">
    <property type="protein sequence ID" value="GAT34352.1"/>
    <property type="molecule type" value="Genomic_DNA"/>
</dbReference>
<reference evidence="3" key="1">
    <citation type="journal article" date="2017" name="Genome Announc.">
        <title>Draft Genome Sequence of Terrimicrobium sacchariphilum NM-5T, a Facultative Anaerobic Soil Bacterium of the Class Spartobacteria.</title>
        <authorList>
            <person name="Qiu Y.L."/>
            <person name="Tourlousse D.M."/>
            <person name="Matsuura N."/>
            <person name="Ohashi A."/>
            <person name="Sekiguchi Y."/>
        </authorList>
    </citation>
    <scope>NUCLEOTIDE SEQUENCE [LARGE SCALE GENOMIC DNA]</scope>
    <source>
        <strain evidence="3">NM-5</strain>
    </source>
</reference>
<dbReference type="Proteomes" id="UP000076023">
    <property type="component" value="Unassembled WGS sequence"/>
</dbReference>
<dbReference type="InterPro" id="IPR007410">
    <property type="entry name" value="LpqE-like"/>
</dbReference>
<dbReference type="InterPro" id="IPR036182">
    <property type="entry name" value="PCuAC_sf"/>
</dbReference>
<dbReference type="InParanoid" id="A0A146GAV2"/>
<organism evidence="2 3">
    <name type="scientific">Terrimicrobium sacchariphilum</name>
    <dbReference type="NCBI Taxonomy" id="690879"/>
    <lineage>
        <taxon>Bacteria</taxon>
        <taxon>Pseudomonadati</taxon>
        <taxon>Verrucomicrobiota</taxon>
        <taxon>Terrimicrobiia</taxon>
        <taxon>Terrimicrobiales</taxon>
        <taxon>Terrimicrobiaceae</taxon>
        <taxon>Terrimicrobium</taxon>
    </lineage>
</organism>
<evidence type="ECO:0008006" key="4">
    <source>
        <dbReference type="Google" id="ProtNLM"/>
    </source>
</evidence>